<feature type="compositionally biased region" description="Polar residues" evidence="6">
    <location>
        <begin position="713"/>
        <end position="724"/>
    </location>
</feature>
<proteinExistence type="inferred from homology"/>
<dbReference type="GO" id="GO:0005634">
    <property type="term" value="C:nucleus"/>
    <property type="evidence" value="ECO:0007669"/>
    <property type="project" value="UniProtKB-SubCell"/>
</dbReference>
<gene>
    <name evidence="7" type="primary">NRPB12</name>
    <name evidence="7" type="ORF">SDJN03_26882</name>
</gene>
<keyword evidence="3" id="KW-0862">Zinc</keyword>
<feature type="compositionally biased region" description="Polar residues" evidence="6">
    <location>
        <begin position="616"/>
        <end position="645"/>
    </location>
</feature>
<evidence type="ECO:0000313" key="8">
    <source>
        <dbReference type="Proteomes" id="UP000685013"/>
    </source>
</evidence>
<dbReference type="FunFam" id="2.20.28.30:FF:000002">
    <property type="entry name" value="DNA-directed RNA polymerases II, IV and V subunit 12"/>
    <property type="match status" value="1"/>
</dbReference>
<evidence type="ECO:0000313" key="7">
    <source>
        <dbReference type="EMBL" id="KAG6572995.1"/>
    </source>
</evidence>
<evidence type="ECO:0000256" key="2">
    <source>
        <dbReference type="ARBA" id="ARBA00022723"/>
    </source>
</evidence>
<keyword evidence="7" id="KW-0240">DNA-directed RNA polymerase</keyword>
<evidence type="ECO:0000256" key="3">
    <source>
        <dbReference type="ARBA" id="ARBA00022833"/>
    </source>
</evidence>
<feature type="region of interest" description="Disordered" evidence="6">
    <location>
        <begin position="542"/>
        <end position="645"/>
    </location>
</feature>
<dbReference type="Proteomes" id="UP000685013">
    <property type="component" value="Chromosome 18"/>
</dbReference>
<dbReference type="InterPro" id="IPR006591">
    <property type="entry name" value="RNAP_P/RPABC4"/>
</dbReference>
<protein>
    <submittedName>
        <fullName evidence="7">DNA-directed RNA polymerases II, IV and V subunit 12</fullName>
    </submittedName>
</protein>
<dbReference type="GO" id="GO:0000428">
    <property type="term" value="C:DNA-directed RNA polymerase complex"/>
    <property type="evidence" value="ECO:0007669"/>
    <property type="project" value="UniProtKB-KW"/>
</dbReference>
<comment type="similarity">
    <text evidence="5">Belongs to the archaeal Rpo12/eukaryotic RPC10 RNA polymerase subunit family.</text>
</comment>
<dbReference type="GO" id="GO:0003677">
    <property type="term" value="F:DNA binding"/>
    <property type="evidence" value="ECO:0007669"/>
    <property type="project" value="InterPro"/>
</dbReference>
<dbReference type="PANTHER" id="PTHR32010">
    <property type="entry name" value="PHOTOSYSTEM II STABILITY/ASSEMBLY FACTOR HCF136, CHLOROPLASTIC"/>
    <property type="match status" value="1"/>
</dbReference>
<dbReference type="AlphaFoldDB" id="A0AAV6M043"/>
<dbReference type="GO" id="GO:0003899">
    <property type="term" value="F:DNA-directed RNA polymerase activity"/>
    <property type="evidence" value="ECO:0007669"/>
    <property type="project" value="InterPro"/>
</dbReference>
<comment type="caution">
    <text evidence="7">The sequence shown here is derived from an EMBL/GenBank/DDBJ whole genome shotgun (WGS) entry which is preliminary data.</text>
</comment>
<dbReference type="Pfam" id="PF03604">
    <property type="entry name" value="Zn_ribbon_RPAB4"/>
    <property type="match status" value="1"/>
</dbReference>
<evidence type="ECO:0000256" key="5">
    <source>
        <dbReference type="ARBA" id="ARBA00025770"/>
    </source>
</evidence>
<dbReference type="GO" id="GO:0006351">
    <property type="term" value="P:DNA-templated transcription"/>
    <property type="evidence" value="ECO:0007669"/>
    <property type="project" value="InterPro"/>
</dbReference>
<dbReference type="Pfam" id="PF05623">
    <property type="entry name" value="DUF789"/>
    <property type="match status" value="1"/>
</dbReference>
<feature type="non-terminal residue" evidence="7">
    <location>
        <position position="1"/>
    </location>
</feature>
<evidence type="ECO:0000256" key="4">
    <source>
        <dbReference type="ARBA" id="ARBA00023242"/>
    </source>
</evidence>
<dbReference type="InterPro" id="IPR008507">
    <property type="entry name" value="DUF789"/>
</dbReference>
<sequence length="1208" mass="133758">MDPQPEPVSYICGDCGMENTLKQGDVIQCRECGYRILYKKRTRRIVQSEWVSLRLSRRLKWVQKTMQCALEKSSEFQKVPDKGKQLLEVKIQEDNCSRRIKDSEVSSFEWRNFFDYRSAVISILTLESDGLWRIVALPLQGLDSLHVSCLPQMNQFTADRKLVHNGPASSGTYSVNSFRCRSLLESNKNLLDSKAFKSSNKASSKFSWRSSCSSSALISGDSSAISDIPIGEAKIQRYGKKNSRKKAKKRDIECKKTSSDFVSAETEISSEDSARGSSLLEACGNNGSDCRDGSVLCSTARETFPSDTRASKNDFKRDSERIIQPLGTTDSISSEIVEGDASEVPPSATKNSSGDYNGYVSENQPLIKAPGCTRFDGEVDRKERLFNGCCNDFCSKDSFDNNSPDSNCDSHTLKLTENEGFGIDLLEGQNSPSRENDCSHHNSIRDEVDVNAEEEKANHGIQGCTASETPLILPGKKTKQNKKLSGNSRTNRFGGMGSSQRCTGKENSRTVWQKVQKNNSGGCCAQLDQVSPPVSKQLKGVCNPVGVQTPKVKDKKTGNRKQLKDKFSKRLKNKNTSEQDKIYRPSKSSSGSNTNSMAHNRPNERLDIPAMGFDISKSSSGSRAPFQNDSTDKCMTSESSESTQVCLDGSMSDKLISDGLNNQRVENESSTSLRSCSSLNQSNPLKAQSPVYVPHLFFQATKGSSLAERSKHSNQSRSPLQNWVPSVAEGSRLTTALGRPDFSSLKDANKQPAEFGISEKSIQESVDCNLLDPVSNVIEAIQHSRDGNHDPLEKECEAQESHGHDTNALQDRRCELDVDEHFNCKSTCGDATRIEQVVNSACKAQLPFDAVHQIAEFERFLHLSSPVISQRPNLRSCKICSKNSLGDGIPCSHKTANISLSCLWQWYEKHGSYGLEVKANGHEGSNGFGADNSEFHAYFVPFLSAVQLFKSHKTHSGATTCPVGLDSRVSDIKANEPPTAQLPIFSVLFPKPCTDDANVLQACSQLHSSEEPLASEKRNFSEQSVDSNLSGESELIFEYFEEEQPQQRRPLFDKICQLVKGDGCLRGKIYGDPTVLESVTLNDLHAGSWYSVAWYPIYRIPDGNLRAAFLTYHSLGHFVCRTSQSSSSETDSCIVCPVVGLQSHNAQNECWFKPRNSTSTFNPPGVVDERLRTLEETASLMARAVVKKGDLNSRNRHPDYEFFLSRRC</sequence>
<keyword evidence="8" id="KW-1185">Reference proteome</keyword>
<feature type="compositionally biased region" description="Low complexity" evidence="6">
    <location>
        <begin position="586"/>
        <end position="596"/>
    </location>
</feature>
<feature type="region of interest" description="Disordered" evidence="6">
    <location>
        <begin position="707"/>
        <end position="726"/>
    </location>
</feature>
<comment type="subcellular location">
    <subcellularLocation>
        <location evidence="1">Nucleus</location>
    </subcellularLocation>
</comment>
<evidence type="ECO:0000256" key="6">
    <source>
        <dbReference type="SAM" id="MobiDB-lite"/>
    </source>
</evidence>
<dbReference type="SMART" id="SM00659">
    <property type="entry name" value="RPOLCX"/>
    <property type="match status" value="1"/>
</dbReference>
<reference evidence="7 8" key="1">
    <citation type="journal article" date="2021" name="Hortic Res">
        <title>The domestication of Cucurbita argyrosperma as revealed by the genome of its wild relative.</title>
        <authorList>
            <person name="Barrera-Redondo J."/>
            <person name="Sanchez-de la Vega G."/>
            <person name="Aguirre-Liguori J.A."/>
            <person name="Castellanos-Morales G."/>
            <person name="Gutierrez-Guerrero Y.T."/>
            <person name="Aguirre-Dugua X."/>
            <person name="Aguirre-Planter E."/>
            <person name="Tenaillon M.I."/>
            <person name="Lira-Saade R."/>
            <person name="Eguiarte L.E."/>
        </authorList>
    </citation>
    <scope>NUCLEOTIDE SEQUENCE [LARGE SCALE GENOMIC DNA]</scope>
    <source>
        <strain evidence="7">JBR-2021</strain>
    </source>
</reference>
<dbReference type="EMBL" id="JAGKQH010000018">
    <property type="protein sequence ID" value="KAG6572995.1"/>
    <property type="molecule type" value="Genomic_DNA"/>
</dbReference>
<evidence type="ECO:0000256" key="1">
    <source>
        <dbReference type="ARBA" id="ARBA00004123"/>
    </source>
</evidence>
<keyword evidence="7" id="KW-0804">Transcription</keyword>
<keyword evidence="2" id="KW-0479">Metal-binding</keyword>
<accession>A0AAV6M043</accession>
<feature type="compositionally biased region" description="Basic and acidic residues" evidence="6">
    <location>
        <begin position="551"/>
        <end position="568"/>
    </location>
</feature>
<feature type="region of interest" description="Disordered" evidence="6">
    <location>
        <begin position="477"/>
        <end position="505"/>
    </location>
</feature>
<keyword evidence="4" id="KW-0539">Nucleus</keyword>
<name>A0AAV6M043_9ROSI</name>
<organism evidence="7 8">
    <name type="scientific">Cucurbita argyrosperma subsp. sororia</name>
    <dbReference type="NCBI Taxonomy" id="37648"/>
    <lineage>
        <taxon>Eukaryota</taxon>
        <taxon>Viridiplantae</taxon>
        <taxon>Streptophyta</taxon>
        <taxon>Embryophyta</taxon>
        <taxon>Tracheophyta</taxon>
        <taxon>Spermatophyta</taxon>
        <taxon>Magnoliopsida</taxon>
        <taxon>eudicotyledons</taxon>
        <taxon>Gunneridae</taxon>
        <taxon>Pentapetalae</taxon>
        <taxon>rosids</taxon>
        <taxon>fabids</taxon>
        <taxon>Cucurbitales</taxon>
        <taxon>Cucurbitaceae</taxon>
        <taxon>Cucurbiteae</taxon>
        <taxon>Cucurbita</taxon>
    </lineage>
</organism>
<dbReference type="PANTHER" id="PTHR32010:SF18">
    <property type="entry name" value="DUF789 FAMILY PROTEIN"/>
    <property type="match status" value="1"/>
</dbReference>
<dbReference type="GO" id="GO:0046872">
    <property type="term" value="F:metal ion binding"/>
    <property type="evidence" value="ECO:0007669"/>
    <property type="project" value="UniProtKB-KW"/>
</dbReference>